<evidence type="ECO:0000313" key="2">
    <source>
        <dbReference type="EMBL" id="BCR06421.1"/>
    </source>
</evidence>
<gene>
    <name evidence="2" type="ORF">DESUT3_34900</name>
</gene>
<accession>A0ABM8HWN2</accession>
<reference evidence="2 3" key="2">
    <citation type="journal article" date="2021" name="Int. J. Syst. Evol. Microbiol.">
        <title>Isolation and Polyphasic Characterization of Desulfuromonas versatilis sp. Nov., an Electrogenic Bacteria Capable of Versatile Metabolism Isolated from a Graphene Oxide-Reducing Enrichment Culture.</title>
        <authorList>
            <person name="Xie L."/>
            <person name="Yoshida N."/>
            <person name="Ishii S."/>
            <person name="Meng L."/>
        </authorList>
    </citation>
    <scope>NUCLEOTIDE SEQUENCE [LARGE SCALE GENOMIC DNA]</scope>
    <source>
        <strain evidence="2 3">NIT-T3</strain>
    </source>
</reference>
<sequence length="70" mass="8029">MAEDTEDKETPPAGGEKAEGGGCRFPGLEALQREVEQRIRDNRRFLEKFLDENYVDEEAEEDDQAPEEEL</sequence>
<keyword evidence="3" id="KW-1185">Reference proteome</keyword>
<dbReference type="Proteomes" id="UP001319827">
    <property type="component" value="Chromosome"/>
</dbReference>
<organism evidence="2 3">
    <name type="scientific">Desulfuromonas versatilis</name>
    <dbReference type="NCBI Taxonomy" id="2802975"/>
    <lineage>
        <taxon>Bacteria</taxon>
        <taxon>Pseudomonadati</taxon>
        <taxon>Thermodesulfobacteriota</taxon>
        <taxon>Desulfuromonadia</taxon>
        <taxon>Desulfuromonadales</taxon>
        <taxon>Desulfuromonadaceae</taxon>
        <taxon>Desulfuromonas</taxon>
    </lineage>
</organism>
<reference evidence="2 3" key="1">
    <citation type="journal article" date="2016" name="C (Basel)">
        <title>Selective Growth of and Electricity Production by Marine Exoelectrogenic Bacteria in Self-Aggregated Hydrogel of Microbially Reduced Graphene Oxide.</title>
        <authorList>
            <person name="Yoshida N."/>
            <person name="Goto Y."/>
            <person name="Miyata Y."/>
        </authorList>
    </citation>
    <scope>NUCLEOTIDE SEQUENCE [LARGE SCALE GENOMIC DNA]</scope>
    <source>
        <strain evidence="2 3">NIT-T3</strain>
    </source>
</reference>
<name>A0ABM8HWN2_9BACT</name>
<protein>
    <submittedName>
        <fullName evidence="2">Uncharacterized protein</fullName>
    </submittedName>
</protein>
<dbReference type="EMBL" id="AP024355">
    <property type="protein sequence ID" value="BCR06421.1"/>
    <property type="molecule type" value="Genomic_DNA"/>
</dbReference>
<evidence type="ECO:0000313" key="3">
    <source>
        <dbReference type="Proteomes" id="UP001319827"/>
    </source>
</evidence>
<proteinExistence type="predicted"/>
<dbReference type="RefSeq" id="WP_221249799.1">
    <property type="nucleotide sequence ID" value="NZ_AP024355.1"/>
</dbReference>
<evidence type="ECO:0000256" key="1">
    <source>
        <dbReference type="SAM" id="MobiDB-lite"/>
    </source>
</evidence>
<feature type="region of interest" description="Disordered" evidence="1">
    <location>
        <begin position="1"/>
        <end position="25"/>
    </location>
</feature>